<evidence type="ECO:0000313" key="6">
    <source>
        <dbReference type="EMBL" id="WRT65333.1"/>
    </source>
</evidence>
<reference evidence="6 7" key="1">
    <citation type="submission" date="2024-01" db="EMBL/GenBank/DDBJ databases">
        <title>Comparative genomics of Cryptococcus and Kwoniella reveals pathogenesis evolution and contrasting modes of karyotype evolution via chromosome fusion or intercentromeric recombination.</title>
        <authorList>
            <person name="Coelho M.A."/>
            <person name="David-Palma M."/>
            <person name="Shea T."/>
            <person name="Bowers K."/>
            <person name="McGinley-Smith S."/>
            <person name="Mohammad A.W."/>
            <person name="Gnirke A."/>
            <person name="Yurkov A.M."/>
            <person name="Nowrousian M."/>
            <person name="Sun S."/>
            <person name="Cuomo C.A."/>
            <person name="Heitman J."/>
        </authorList>
    </citation>
    <scope>NUCLEOTIDE SEQUENCE [LARGE SCALE GENOMIC DNA]</scope>
    <source>
        <strain evidence="6">CBS 11374</strain>
    </source>
</reference>
<sequence>MTIPIPDKPMKRIAVIGAGASGLTQIQQLLEIWQREEVNTDLEVVGFEVKDDVGGVWLTDDSPKKSIISHLPLSSKSPSREIGIQETFSYPPEGSNPSPMYEGLRTNLPHDLMAFRGHPFPKDTPLFPNQELVLKYLQSYAEHYSLKRHIRFSTRVERLHLCAQSDQDGVDSKHSRRWMIESHSLLTGEYKKEQFDNVVVGNGHYSDGWIPPIKGLSSFPGQILHSRFFHKASHYKGKTVLVVGSFASGGDISRLLATENIDKYDSQTGIPQHEQISKEDYIKVYVSSSGNTQYSATDGPWSSYITHLPLISHLSPPKKEKPKGTIHFEASEGNESDQDIQIQERPVKTLDNVDIIIFATGYNFSFPFMRKEDKPWTQTRLSEKEVRKGERENGDIWEEGGIKGQGVDGLDELLLFLKGDRSISFPTLSYQNVPFPLAQVQARLTAFLWADLLPTFPDHPDLPPNPTNPYSQQPPSENGDSTIRVDGNGKDVGIDPPESTSTSTLTRKPRKVLQRIRHLVFGAPYEWTYSEYLMDLFREADNNAGRATEDYWKQIESFRRERREDTGLRKRLLGY</sequence>
<dbReference type="GeneID" id="87954407"/>
<proteinExistence type="inferred from homology"/>
<dbReference type="Gene3D" id="3.50.50.60">
    <property type="entry name" value="FAD/NAD(P)-binding domain"/>
    <property type="match status" value="2"/>
</dbReference>
<comment type="similarity">
    <text evidence="1">Belongs to the FMO family.</text>
</comment>
<accession>A0ABZ1CU99</accession>
<dbReference type="EMBL" id="CP141883">
    <property type="protein sequence ID" value="WRT65333.1"/>
    <property type="molecule type" value="Genomic_DNA"/>
</dbReference>
<keyword evidence="7" id="KW-1185">Reference proteome</keyword>
<gene>
    <name evidence="6" type="ORF">IL334_002276</name>
</gene>
<dbReference type="PANTHER" id="PTHR23023">
    <property type="entry name" value="DIMETHYLANILINE MONOOXYGENASE"/>
    <property type="match status" value="1"/>
</dbReference>
<dbReference type="RefSeq" id="XP_062790073.1">
    <property type="nucleotide sequence ID" value="XM_062934022.1"/>
</dbReference>
<dbReference type="InterPro" id="IPR020946">
    <property type="entry name" value="Flavin_mOase-like"/>
</dbReference>
<name>A0ABZ1CU99_9TREE</name>
<dbReference type="InterPro" id="IPR050346">
    <property type="entry name" value="FMO-like"/>
</dbReference>
<evidence type="ECO:0000256" key="3">
    <source>
        <dbReference type="ARBA" id="ARBA00022827"/>
    </source>
</evidence>
<dbReference type="SUPFAM" id="SSF51905">
    <property type="entry name" value="FAD/NAD(P)-binding domain"/>
    <property type="match status" value="1"/>
</dbReference>
<feature type="compositionally biased region" description="Polar residues" evidence="5">
    <location>
        <begin position="468"/>
        <end position="481"/>
    </location>
</feature>
<dbReference type="Proteomes" id="UP001329825">
    <property type="component" value="Chromosome 3"/>
</dbReference>
<keyword evidence="3" id="KW-0274">FAD</keyword>
<feature type="region of interest" description="Disordered" evidence="5">
    <location>
        <begin position="458"/>
        <end position="508"/>
    </location>
</feature>
<keyword evidence="2" id="KW-0285">Flavoprotein</keyword>
<evidence type="ECO:0000256" key="4">
    <source>
        <dbReference type="ARBA" id="ARBA00023002"/>
    </source>
</evidence>
<protein>
    <recommendedName>
        <fullName evidence="8">FAD-dependent urate hydroxylase HpyO FAD/NAD(P)-binding domain-containing protein</fullName>
    </recommendedName>
</protein>
<evidence type="ECO:0008006" key="8">
    <source>
        <dbReference type="Google" id="ProtNLM"/>
    </source>
</evidence>
<dbReference type="InterPro" id="IPR036188">
    <property type="entry name" value="FAD/NAD-bd_sf"/>
</dbReference>
<keyword evidence="4" id="KW-0560">Oxidoreductase</keyword>
<evidence type="ECO:0000256" key="5">
    <source>
        <dbReference type="SAM" id="MobiDB-lite"/>
    </source>
</evidence>
<organism evidence="6 7">
    <name type="scientific">Kwoniella shivajii</name>
    <dbReference type="NCBI Taxonomy" id="564305"/>
    <lineage>
        <taxon>Eukaryota</taxon>
        <taxon>Fungi</taxon>
        <taxon>Dikarya</taxon>
        <taxon>Basidiomycota</taxon>
        <taxon>Agaricomycotina</taxon>
        <taxon>Tremellomycetes</taxon>
        <taxon>Tremellales</taxon>
        <taxon>Cryptococcaceae</taxon>
        <taxon>Kwoniella</taxon>
    </lineage>
</organism>
<evidence type="ECO:0000256" key="1">
    <source>
        <dbReference type="ARBA" id="ARBA00009183"/>
    </source>
</evidence>
<evidence type="ECO:0000256" key="2">
    <source>
        <dbReference type="ARBA" id="ARBA00022630"/>
    </source>
</evidence>
<dbReference type="Pfam" id="PF00743">
    <property type="entry name" value="FMO-like"/>
    <property type="match status" value="2"/>
</dbReference>
<evidence type="ECO:0000313" key="7">
    <source>
        <dbReference type="Proteomes" id="UP001329825"/>
    </source>
</evidence>